<dbReference type="SUPFAM" id="SSF51306">
    <property type="entry name" value="LexA/Signal peptidase"/>
    <property type="match status" value="1"/>
</dbReference>
<accession>A0A923IX85</accession>
<dbReference type="InterPro" id="IPR039418">
    <property type="entry name" value="LexA-like"/>
</dbReference>
<keyword evidence="3" id="KW-1185">Reference proteome</keyword>
<dbReference type="EMBL" id="WNXD01000002">
    <property type="protein sequence ID" value="MBB2146909.1"/>
    <property type="molecule type" value="Genomic_DNA"/>
</dbReference>
<proteinExistence type="predicted"/>
<organism evidence="2 3">
    <name type="scientific">Pedobacter planticolens</name>
    <dbReference type="NCBI Taxonomy" id="2679964"/>
    <lineage>
        <taxon>Bacteria</taxon>
        <taxon>Pseudomonadati</taxon>
        <taxon>Bacteroidota</taxon>
        <taxon>Sphingobacteriia</taxon>
        <taxon>Sphingobacteriales</taxon>
        <taxon>Sphingobacteriaceae</taxon>
        <taxon>Pedobacter</taxon>
    </lineage>
</organism>
<reference evidence="2" key="1">
    <citation type="submission" date="2019-11" db="EMBL/GenBank/DDBJ databases">
        <title>Description of Pedobacter sp. LMG 31464T.</title>
        <authorList>
            <person name="Carlier A."/>
            <person name="Qi S."/>
            <person name="Vandamme P."/>
        </authorList>
    </citation>
    <scope>NUCLEOTIDE SEQUENCE</scope>
    <source>
        <strain evidence="2">LMG 31464</strain>
    </source>
</reference>
<dbReference type="InterPro" id="IPR015927">
    <property type="entry name" value="Peptidase_S24_S26A/B/C"/>
</dbReference>
<gene>
    <name evidence="2" type="ORF">GM921_15500</name>
</gene>
<evidence type="ECO:0000313" key="3">
    <source>
        <dbReference type="Proteomes" id="UP000601055"/>
    </source>
</evidence>
<feature type="domain" description="Peptidase S24/S26A/S26B/S26C" evidence="1">
    <location>
        <begin position="24"/>
        <end position="124"/>
    </location>
</feature>
<dbReference type="Proteomes" id="UP000601055">
    <property type="component" value="Unassembled WGS sequence"/>
</dbReference>
<dbReference type="CDD" id="cd06529">
    <property type="entry name" value="S24_LexA-like"/>
    <property type="match status" value="1"/>
</dbReference>
<protein>
    <recommendedName>
        <fullName evidence="1">Peptidase S24/S26A/S26B/S26C domain-containing protein</fullName>
    </recommendedName>
</protein>
<comment type="caution">
    <text evidence="2">The sequence shown here is derived from an EMBL/GenBank/DDBJ whole genome shotgun (WGS) entry which is preliminary data.</text>
</comment>
<dbReference type="InterPro" id="IPR036286">
    <property type="entry name" value="LexA/Signal_pep-like_sf"/>
</dbReference>
<dbReference type="AlphaFoldDB" id="A0A923IX85"/>
<dbReference type="Pfam" id="PF00717">
    <property type="entry name" value="Peptidase_S24"/>
    <property type="match status" value="1"/>
</dbReference>
<name>A0A923IX85_9SPHI</name>
<sequence length="133" mass="15272">MITEVALPRHLKLPKTSIVKDKFDNLIQRRMHIASRIVDNPSNTYYFEVDNDQMRFFGIVKGSIVVVDKSIEVLSGKLIVCCVDDEWLVRKLCTRENSTYLCINNNFDACINITGKDIKIIGVVTWNCQPHNI</sequence>
<dbReference type="RefSeq" id="WP_182923545.1">
    <property type="nucleotide sequence ID" value="NZ_WNXD01000002.1"/>
</dbReference>
<dbReference type="Gene3D" id="2.10.109.10">
    <property type="entry name" value="Umud Fragment, subunit A"/>
    <property type="match status" value="1"/>
</dbReference>
<evidence type="ECO:0000259" key="1">
    <source>
        <dbReference type="Pfam" id="PF00717"/>
    </source>
</evidence>
<evidence type="ECO:0000313" key="2">
    <source>
        <dbReference type="EMBL" id="MBB2146909.1"/>
    </source>
</evidence>